<dbReference type="AlphaFoldDB" id="F5Y8U2"/>
<accession>F5Y8U2</accession>
<reference evidence="2 3" key="2">
    <citation type="journal article" date="2011" name="ISME J.">
        <title>RNA-seq reveals cooperative metabolic interactions between two termite-gut spirochete species in co-culture.</title>
        <authorList>
            <person name="Rosenthal A.Z."/>
            <person name="Matson E.G."/>
            <person name="Eldar A."/>
            <person name="Leadbetter J.R."/>
        </authorList>
    </citation>
    <scope>NUCLEOTIDE SEQUENCE [LARGE SCALE GENOMIC DNA]</scope>
    <source>
        <strain evidence="3">ATCC BAA-888 / DSM 13862 / ZAS-9</strain>
    </source>
</reference>
<evidence type="ECO:0000256" key="1">
    <source>
        <dbReference type="SAM" id="Phobius"/>
    </source>
</evidence>
<proteinExistence type="predicted"/>
<evidence type="ECO:0000313" key="3">
    <source>
        <dbReference type="Proteomes" id="UP000009222"/>
    </source>
</evidence>
<keyword evidence="3" id="KW-1185">Reference proteome</keyword>
<dbReference type="InterPro" id="IPR010390">
    <property type="entry name" value="ABC-2_transporter-like"/>
</dbReference>
<feature type="transmembrane region" description="Helical" evidence="1">
    <location>
        <begin position="21"/>
        <end position="43"/>
    </location>
</feature>
<dbReference type="HOGENOM" id="CLU_071040_1_0_12"/>
<organism evidence="2 3">
    <name type="scientific">Leadbettera azotonutricia (strain ATCC BAA-888 / DSM 13862 / ZAS-9)</name>
    <name type="common">Treponema azotonutricium</name>
    <dbReference type="NCBI Taxonomy" id="545695"/>
    <lineage>
        <taxon>Bacteria</taxon>
        <taxon>Pseudomonadati</taxon>
        <taxon>Spirochaetota</taxon>
        <taxon>Spirochaetia</taxon>
        <taxon>Spirochaetales</taxon>
        <taxon>Breznakiellaceae</taxon>
        <taxon>Leadbettera</taxon>
    </lineage>
</organism>
<dbReference type="Pfam" id="PF06182">
    <property type="entry name" value="ABC2_membrane_6"/>
    <property type="match status" value="1"/>
</dbReference>
<dbReference type="RefSeq" id="WP_015711039.1">
    <property type="nucleotide sequence ID" value="NC_015577.1"/>
</dbReference>
<evidence type="ECO:0000313" key="2">
    <source>
        <dbReference type="EMBL" id="AEF83348.1"/>
    </source>
</evidence>
<dbReference type="InParanoid" id="F5Y8U2"/>
<feature type="transmembrane region" description="Helical" evidence="1">
    <location>
        <begin position="200"/>
        <end position="220"/>
    </location>
</feature>
<gene>
    <name evidence="2" type="ordered locus">TREAZ_0943</name>
</gene>
<feature type="transmembrane region" description="Helical" evidence="1">
    <location>
        <begin position="143"/>
        <end position="169"/>
    </location>
</feature>
<dbReference type="eggNOG" id="COG3694">
    <property type="taxonomic scope" value="Bacteria"/>
</dbReference>
<dbReference type="STRING" id="545695.TREAZ_0943"/>
<feature type="transmembrane region" description="Helical" evidence="1">
    <location>
        <begin position="226"/>
        <end position="247"/>
    </location>
</feature>
<keyword evidence="1" id="KW-0812">Transmembrane</keyword>
<dbReference type="OrthoDB" id="9788195at2"/>
<sequence length="259" mass="29059">MIYFKYLAMNLKMVLEYRLSAWLVALGQLFSTLFWYLSIVLLFARFDNLLGWTFAEVSICFAVTSIAFALAECFARGFDTFSGLVIRGEFDRILLRPRNSLIQVLGSKTEITRFGRVLITVCILGVVIPKSGIIWTASKVLTLIFMIFGGAAVFIGIFILGAVVCFFTLEGLEVINIFTDGGRELASYPLPVYSKWIRRFFTFIIPLGCVNYLPLMYLTGRAEAHPGLYMLSPLLGFIFLIPCALAWKQGVRHYASSGS</sequence>
<keyword evidence="1" id="KW-1133">Transmembrane helix</keyword>
<feature type="transmembrane region" description="Helical" evidence="1">
    <location>
        <begin position="49"/>
        <end position="71"/>
    </location>
</feature>
<dbReference type="PANTHER" id="PTHR36833">
    <property type="entry name" value="SLR0610 PROTEIN-RELATED"/>
    <property type="match status" value="1"/>
</dbReference>
<dbReference type="Proteomes" id="UP000009222">
    <property type="component" value="Chromosome"/>
</dbReference>
<dbReference type="KEGG" id="taz:TREAZ_0943"/>
<name>F5Y8U2_LEAAZ</name>
<dbReference type="EMBL" id="CP001841">
    <property type="protein sequence ID" value="AEF83348.1"/>
    <property type="molecule type" value="Genomic_DNA"/>
</dbReference>
<keyword evidence="1" id="KW-0472">Membrane</keyword>
<reference evidence="3" key="1">
    <citation type="submission" date="2009-12" db="EMBL/GenBank/DDBJ databases">
        <title>Complete sequence of Treponema azotonutricium strain ZAS-9.</title>
        <authorList>
            <person name="Tetu S.G."/>
            <person name="Matson E."/>
            <person name="Ren Q."/>
            <person name="Seshadri R."/>
            <person name="Elbourne L."/>
            <person name="Hassan K.A."/>
            <person name="Durkin A."/>
            <person name="Radune D."/>
            <person name="Mohamoud Y."/>
            <person name="Shay R."/>
            <person name="Jin S."/>
            <person name="Zhang X."/>
            <person name="Lucey K."/>
            <person name="Ballor N.R."/>
            <person name="Ottesen E."/>
            <person name="Rosenthal R."/>
            <person name="Allen A."/>
            <person name="Leadbetter J.R."/>
            <person name="Paulsen I.T."/>
        </authorList>
    </citation>
    <scope>NUCLEOTIDE SEQUENCE [LARGE SCALE GENOMIC DNA]</scope>
    <source>
        <strain evidence="3">ATCC BAA-888 / DSM 13862 / ZAS-9</strain>
    </source>
</reference>
<feature type="transmembrane region" description="Helical" evidence="1">
    <location>
        <begin position="117"/>
        <end position="137"/>
    </location>
</feature>
<dbReference type="PANTHER" id="PTHR36833:SF1">
    <property type="entry name" value="INTEGRAL MEMBRANE TRANSPORT PROTEIN"/>
    <property type="match status" value="1"/>
</dbReference>
<protein>
    <submittedName>
        <fullName evidence="2">ABC transporter permease protein</fullName>
    </submittedName>
</protein>